<dbReference type="Proteomes" id="UP000001514">
    <property type="component" value="Unassembled WGS sequence"/>
</dbReference>
<evidence type="ECO:0000313" key="1">
    <source>
        <dbReference type="EMBL" id="EFJ21088.1"/>
    </source>
</evidence>
<accession>D8S3D4</accession>
<reference evidence="1 2" key="1">
    <citation type="journal article" date="2011" name="Science">
        <title>The Selaginella genome identifies genetic changes associated with the evolution of vascular plants.</title>
        <authorList>
            <person name="Banks J.A."/>
            <person name="Nishiyama T."/>
            <person name="Hasebe M."/>
            <person name="Bowman J.L."/>
            <person name="Gribskov M."/>
            <person name="dePamphilis C."/>
            <person name="Albert V.A."/>
            <person name="Aono N."/>
            <person name="Aoyama T."/>
            <person name="Ambrose B.A."/>
            <person name="Ashton N.W."/>
            <person name="Axtell M.J."/>
            <person name="Barker E."/>
            <person name="Barker M.S."/>
            <person name="Bennetzen J.L."/>
            <person name="Bonawitz N.D."/>
            <person name="Chapple C."/>
            <person name="Cheng C."/>
            <person name="Correa L.G."/>
            <person name="Dacre M."/>
            <person name="DeBarry J."/>
            <person name="Dreyer I."/>
            <person name="Elias M."/>
            <person name="Engstrom E.M."/>
            <person name="Estelle M."/>
            <person name="Feng L."/>
            <person name="Finet C."/>
            <person name="Floyd S.K."/>
            <person name="Frommer W.B."/>
            <person name="Fujita T."/>
            <person name="Gramzow L."/>
            <person name="Gutensohn M."/>
            <person name="Harholt J."/>
            <person name="Hattori M."/>
            <person name="Heyl A."/>
            <person name="Hirai T."/>
            <person name="Hiwatashi Y."/>
            <person name="Ishikawa M."/>
            <person name="Iwata M."/>
            <person name="Karol K.G."/>
            <person name="Koehler B."/>
            <person name="Kolukisaoglu U."/>
            <person name="Kubo M."/>
            <person name="Kurata T."/>
            <person name="Lalonde S."/>
            <person name="Li K."/>
            <person name="Li Y."/>
            <person name="Litt A."/>
            <person name="Lyons E."/>
            <person name="Manning G."/>
            <person name="Maruyama T."/>
            <person name="Michael T.P."/>
            <person name="Mikami K."/>
            <person name="Miyazaki S."/>
            <person name="Morinaga S."/>
            <person name="Murata T."/>
            <person name="Mueller-Roeber B."/>
            <person name="Nelson D.R."/>
            <person name="Obara M."/>
            <person name="Oguri Y."/>
            <person name="Olmstead R.G."/>
            <person name="Onodera N."/>
            <person name="Petersen B.L."/>
            <person name="Pils B."/>
            <person name="Prigge M."/>
            <person name="Rensing S.A."/>
            <person name="Riano-Pachon D.M."/>
            <person name="Roberts A.W."/>
            <person name="Sato Y."/>
            <person name="Scheller H.V."/>
            <person name="Schulz B."/>
            <person name="Schulz C."/>
            <person name="Shakirov E.V."/>
            <person name="Shibagaki N."/>
            <person name="Shinohara N."/>
            <person name="Shippen D.E."/>
            <person name="Soerensen I."/>
            <person name="Sotooka R."/>
            <person name="Sugimoto N."/>
            <person name="Sugita M."/>
            <person name="Sumikawa N."/>
            <person name="Tanurdzic M."/>
            <person name="Theissen G."/>
            <person name="Ulvskov P."/>
            <person name="Wakazuki S."/>
            <person name="Weng J.K."/>
            <person name="Willats W.W."/>
            <person name="Wipf D."/>
            <person name="Wolf P.G."/>
            <person name="Yang L."/>
            <person name="Zimmer A.D."/>
            <person name="Zhu Q."/>
            <person name="Mitros T."/>
            <person name="Hellsten U."/>
            <person name="Loque D."/>
            <person name="Otillar R."/>
            <person name="Salamov A."/>
            <person name="Schmutz J."/>
            <person name="Shapiro H."/>
            <person name="Lindquist E."/>
            <person name="Lucas S."/>
            <person name="Rokhsar D."/>
            <person name="Grigoriev I.V."/>
        </authorList>
    </citation>
    <scope>NUCLEOTIDE SEQUENCE [LARGE SCALE GENOMIC DNA]</scope>
</reference>
<organism evidence="2">
    <name type="scientific">Selaginella moellendorffii</name>
    <name type="common">Spikemoss</name>
    <dbReference type="NCBI Taxonomy" id="88036"/>
    <lineage>
        <taxon>Eukaryota</taxon>
        <taxon>Viridiplantae</taxon>
        <taxon>Streptophyta</taxon>
        <taxon>Embryophyta</taxon>
        <taxon>Tracheophyta</taxon>
        <taxon>Lycopodiopsida</taxon>
        <taxon>Selaginellales</taxon>
        <taxon>Selaginellaceae</taxon>
        <taxon>Selaginella</taxon>
    </lineage>
</organism>
<proteinExistence type="predicted"/>
<evidence type="ECO:0000313" key="2">
    <source>
        <dbReference type="Proteomes" id="UP000001514"/>
    </source>
</evidence>
<dbReference type="InParanoid" id="D8S3D4"/>
<gene>
    <name evidence="1" type="ORF">SELMODRAFT_443670</name>
</gene>
<sequence length="662" mass="75050">MEDGVALWRERERRKLFWTDVNVIRAFFSWLRGYGGGIFQDQVHALYRHCGIVALYPSLLDELRYFSLSRSSARGHTTLDKARYDVWESVATGTFEFFGASFVALALDLCRYSDVEDAAIQVEWYGTDCFWNRPVLDNLLGHFLYGRVRQNERISVDLDAITPELCEVHRQLKLHHDPASSPQHELVEVPRHDVFDVTEPLCQLFYTWLSVANSSERSKAMEVLKNVLCETRISDADEQPLMKLPLPPQLADQLPVDLAMTFALNSNKGNLMKPLSSAGLQQLESWLSLRTGTVHQADSVFATATASLPASLIRKLIQDIKTAGSEGLQVGRPLTSSGFDMLLAKMELHSSILELNCETGVMARLFHSWLRCRGGQFKHKLMVDQINEDYARMGWPPCKNSSLLQEVRSTLSSNGLFSLEQARTRCDIWLRSVPEFLRRLKYERSFVNFVAAVSMEDIDPGDSSCISMELVEQIRRHAVAGRYHLFKPLLAEDESSAASLVVIYLVEELWYWKCGDIYGDFVEFGVDSYDDWLPAYSSADFPSVRLPDATRYSVEHHLAKATVALCRDVTDPVLRTLSTWQRYHDRRRGLVEASQRDLEVCTHAASDEVVALVTGECKVGALVHRLVSDLGRTIKPHEINDKLASGFWEQARLTEVSNMPDS</sequence>
<dbReference type="AlphaFoldDB" id="D8S3D4"/>
<keyword evidence="2" id="KW-1185">Reference proteome</keyword>
<name>D8S3D4_SELML</name>
<dbReference type="KEGG" id="smo:SELMODRAFT_443670"/>
<dbReference type="Gramene" id="EFJ21088">
    <property type="protein sequence ID" value="EFJ21088"/>
    <property type="gene ID" value="SELMODRAFT_443670"/>
</dbReference>
<protein>
    <submittedName>
        <fullName evidence="1">Uncharacterized protein</fullName>
    </submittedName>
</protein>
<dbReference type="EMBL" id="GL377600">
    <property type="protein sequence ID" value="EFJ21088.1"/>
    <property type="molecule type" value="Genomic_DNA"/>
</dbReference>
<dbReference type="HOGENOM" id="CLU_027179_0_0_1"/>